<evidence type="ECO:0000313" key="1">
    <source>
        <dbReference type="EMBL" id="GAI27696.1"/>
    </source>
</evidence>
<evidence type="ECO:0008006" key="2">
    <source>
        <dbReference type="Google" id="ProtNLM"/>
    </source>
</evidence>
<organism evidence="1">
    <name type="scientific">marine sediment metagenome</name>
    <dbReference type="NCBI Taxonomy" id="412755"/>
    <lineage>
        <taxon>unclassified sequences</taxon>
        <taxon>metagenomes</taxon>
        <taxon>ecological metagenomes</taxon>
    </lineage>
</organism>
<proteinExistence type="predicted"/>
<dbReference type="AlphaFoldDB" id="X1NBZ0"/>
<accession>X1NBZ0</accession>
<protein>
    <recommendedName>
        <fullName evidence="2">Three-Cys-motif partner protein TcmP</fullName>
    </recommendedName>
</protein>
<dbReference type="InterPro" id="IPR031009">
    <property type="entry name" value="Tcm_partner"/>
</dbReference>
<name>X1NBZ0_9ZZZZ</name>
<dbReference type="EMBL" id="BARV01013936">
    <property type="protein sequence ID" value="GAI27696.1"/>
    <property type="molecule type" value="Genomic_DNA"/>
</dbReference>
<reference evidence="1" key="1">
    <citation type="journal article" date="2014" name="Front. Microbiol.">
        <title>High frequency of phylogenetically diverse reductive dehalogenase-homologous genes in deep subseafloor sedimentary metagenomes.</title>
        <authorList>
            <person name="Kawai M."/>
            <person name="Futagami T."/>
            <person name="Toyoda A."/>
            <person name="Takaki Y."/>
            <person name="Nishi S."/>
            <person name="Hori S."/>
            <person name="Arai W."/>
            <person name="Tsubouchi T."/>
            <person name="Morono Y."/>
            <person name="Uchiyama I."/>
            <person name="Ito T."/>
            <person name="Fujiyama A."/>
            <person name="Inagaki F."/>
            <person name="Takami H."/>
        </authorList>
    </citation>
    <scope>NUCLEOTIDE SEQUENCE</scope>
    <source>
        <strain evidence="1">Expedition CK06-06</strain>
    </source>
</reference>
<dbReference type="NCBIfam" id="TIGR04474">
    <property type="entry name" value="tcm_partner"/>
    <property type="match status" value="1"/>
</dbReference>
<comment type="caution">
    <text evidence="1">The sequence shown here is derived from an EMBL/GenBank/DDBJ whole genome shotgun (WGS) entry which is preliminary data.</text>
</comment>
<gene>
    <name evidence="1" type="ORF">S06H3_24774</name>
</gene>
<sequence>MGELLTYLEREKKKLAPCFAFIDPFGFTGFSMDILSKLLSHDKCELLITFMAGFVRRFLDELREPALDTLFGTEEWRSIRQIPDNKAKFLLEVYEKQLKEQGGAEYT</sequence>
<feature type="non-terminal residue" evidence="1">
    <location>
        <position position="107"/>
    </location>
</feature>